<organism evidence="1 2">
    <name type="scientific">Vibrio cholerae</name>
    <dbReference type="NCBI Taxonomy" id="666"/>
    <lineage>
        <taxon>Bacteria</taxon>
        <taxon>Pseudomonadati</taxon>
        <taxon>Pseudomonadota</taxon>
        <taxon>Gammaproteobacteria</taxon>
        <taxon>Vibrionales</taxon>
        <taxon>Vibrionaceae</taxon>
        <taxon>Vibrio</taxon>
    </lineage>
</organism>
<dbReference type="EMBL" id="CWOW01000019">
    <property type="protein sequence ID" value="CSB02280.1"/>
    <property type="molecule type" value="Genomic_DNA"/>
</dbReference>
<accession>A0A655RL69</accession>
<reference evidence="1 2" key="1">
    <citation type="submission" date="2015-07" db="EMBL/GenBank/DDBJ databases">
        <authorList>
            <consortium name="Pathogen Informatics"/>
        </authorList>
    </citation>
    <scope>NUCLEOTIDE SEQUENCE [LARGE SCALE GENOMIC DNA]</scope>
    <source>
        <strain evidence="1 2">A51</strain>
    </source>
</reference>
<sequence>MLTLYAGCGNRHQPEPWIAPVDEGVGTGISIYFLYTRLALLYTFFKSG</sequence>
<evidence type="ECO:0000313" key="2">
    <source>
        <dbReference type="Proteomes" id="UP000044806"/>
    </source>
</evidence>
<evidence type="ECO:0000313" key="1">
    <source>
        <dbReference type="EMBL" id="CSB02280.1"/>
    </source>
</evidence>
<dbReference type="AlphaFoldDB" id="A0A655RL69"/>
<name>A0A655RL69_VIBCL</name>
<gene>
    <name evidence="1" type="ORF">ERS013165_03102</name>
</gene>
<protein>
    <submittedName>
        <fullName evidence="1">Uncharacterized protein</fullName>
    </submittedName>
</protein>
<proteinExistence type="predicted"/>
<dbReference type="Proteomes" id="UP000044806">
    <property type="component" value="Unassembled WGS sequence"/>
</dbReference>